<keyword evidence="3" id="KW-1185">Reference proteome</keyword>
<proteinExistence type="predicted"/>
<feature type="domain" description="AB hydrolase-1" evidence="1">
    <location>
        <begin position="37"/>
        <end position="258"/>
    </location>
</feature>
<dbReference type="Proteomes" id="UP000774570">
    <property type="component" value="Unassembled WGS sequence"/>
</dbReference>
<keyword evidence="2" id="KW-0378">Hydrolase</keyword>
<gene>
    <name evidence="2" type="ORF">K1Y72_03405</name>
</gene>
<organism evidence="2 3">
    <name type="scientific">Actinomadura parmotrematis</name>
    <dbReference type="NCBI Taxonomy" id="2864039"/>
    <lineage>
        <taxon>Bacteria</taxon>
        <taxon>Bacillati</taxon>
        <taxon>Actinomycetota</taxon>
        <taxon>Actinomycetes</taxon>
        <taxon>Streptosporangiales</taxon>
        <taxon>Thermomonosporaceae</taxon>
        <taxon>Actinomadura</taxon>
    </lineage>
</organism>
<dbReference type="Pfam" id="PF12697">
    <property type="entry name" value="Abhydrolase_6"/>
    <property type="match status" value="1"/>
</dbReference>
<dbReference type="InterPro" id="IPR000073">
    <property type="entry name" value="AB_hydrolase_1"/>
</dbReference>
<evidence type="ECO:0000313" key="3">
    <source>
        <dbReference type="Proteomes" id="UP000774570"/>
    </source>
</evidence>
<dbReference type="Gene3D" id="3.40.50.1820">
    <property type="entry name" value="alpha/beta hydrolase"/>
    <property type="match status" value="1"/>
</dbReference>
<sequence>MLDHALTWRTLHVDGVTVTDVDGRNSDDGKVFVVAQGFHACADAFEMQRFALMARRLEARLVVVDTPGFGCAPTRLGRAERRALLRGDFRPLAARMLAAARTVAGEESGIIGYSMGTSVGTAMAAVAQNPLEALVLFEPVALRPWTMPGLYAATRFEDRHMPGYLAETRAVEGAVERPGDPANRRVDDLALLANALRKQRLVPDALDAAARLRRVVIVQGDDSYLSKRKDLPKLTRALETARVPAHVVRTPGHHSFWQSLPRMARIIDQVAGLLRTARPSGAPAPR</sequence>
<protein>
    <submittedName>
        <fullName evidence="2">Alpha/beta hydrolase</fullName>
    </submittedName>
</protein>
<dbReference type="EMBL" id="JAIBOA010000002">
    <property type="protein sequence ID" value="MBW8481405.1"/>
    <property type="molecule type" value="Genomic_DNA"/>
</dbReference>
<dbReference type="GO" id="GO:0016787">
    <property type="term" value="F:hydrolase activity"/>
    <property type="evidence" value="ECO:0007669"/>
    <property type="project" value="UniProtKB-KW"/>
</dbReference>
<dbReference type="RefSeq" id="WP_220163124.1">
    <property type="nucleotide sequence ID" value="NZ_JAIBOA010000002.1"/>
</dbReference>
<name>A0ABS7FMF1_9ACTN</name>
<comment type="caution">
    <text evidence="2">The sequence shown here is derived from an EMBL/GenBank/DDBJ whole genome shotgun (WGS) entry which is preliminary data.</text>
</comment>
<dbReference type="InterPro" id="IPR029058">
    <property type="entry name" value="AB_hydrolase_fold"/>
</dbReference>
<reference evidence="2 3" key="1">
    <citation type="submission" date="2021-07" db="EMBL/GenBank/DDBJ databases">
        <title>Actinomadura sp. PM05-2 isolated from lichen.</title>
        <authorList>
            <person name="Somphong A."/>
            <person name="Phongsopitanun W."/>
            <person name="Tanasupawat S."/>
            <person name="Peongsungnone V."/>
        </authorList>
    </citation>
    <scope>NUCLEOTIDE SEQUENCE [LARGE SCALE GENOMIC DNA]</scope>
    <source>
        <strain evidence="2 3">PM05-2</strain>
    </source>
</reference>
<dbReference type="SUPFAM" id="SSF53474">
    <property type="entry name" value="alpha/beta-Hydrolases"/>
    <property type="match status" value="1"/>
</dbReference>
<accession>A0ABS7FMF1</accession>
<evidence type="ECO:0000259" key="1">
    <source>
        <dbReference type="Pfam" id="PF12697"/>
    </source>
</evidence>
<evidence type="ECO:0000313" key="2">
    <source>
        <dbReference type="EMBL" id="MBW8481405.1"/>
    </source>
</evidence>